<sequence length="265" mass="29670">MSEFLGKPQLCSQFQIPRGPRSNLCECQGLRETPYQSLLSPITTDTSDRRKLESGSEPTFNLCGLSTGYRYVFSTTLISDGIGRSCPGQSSHGPIASSSPIWHSFRPPKLQTSYFPLFRCLNSQMTKYRRSDPLQFLVFLSDPYSFLYHYAPLFCTLAYTLPHLKTQSIQAPWMAMLGPTFFWTDALSAELDPRLLEDALSGHDEDVADEIPPSQLDYRWARTLTNIAPRFEASVPSPLAHLGLDHIYQMNGNHGAPPVHSAGSF</sequence>
<name>A0ACB8A2N6_9AGAM</name>
<proteinExistence type="predicted"/>
<dbReference type="Proteomes" id="UP000790377">
    <property type="component" value="Unassembled WGS sequence"/>
</dbReference>
<accession>A0ACB8A2N6</accession>
<keyword evidence="2" id="KW-1185">Reference proteome</keyword>
<evidence type="ECO:0000313" key="1">
    <source>
        <dbReference type="EMBL" id="KAH7907795.1"/>
    </source>
</evidence>
<comment type="caution">
    <text evidence="1">The sequence shown here is derived from an EMBL/GenBank/DDBJ whole genome shotgun (WGS) entry which is preliminary data.</text>
</comment>
<dbReference type="EMBL" id="MU267871">
    <property type="protein sequence ID" value="KAH7907795.1"/>
    <property type="molecule type" value="Genomic_DNA"/>
</dbReference>
<gene>
    <name evidence="1" type="ORF">BJ138DRAFT_1128916</name>
</gene>
<evidence type="ECO:0000313" key="2">
    <source>
        <dbReference type="Proteomes" id="UP000790377"/>
    </source>
</evidence>
<reference evidence="1" key="1">
    <citation type="journal article" date="2021" name="New Phytol.">
        <title>Evolutionary innovations through gain and loss of genes in the ectomycorrhizal Boletales.</title>
        <authorList>
            <person name="Wu G."/>
            <person name="Miyauchi S."/>
            <person name="Morin E."/>
            <person name="Kuo A."/>
            <person name="Drula E."/>
            <person name="Varga T."/>
            <person name="Kohler A."/>
            <person name="Feng B."/>
            <person name="Cao Y."/>
            <person name="Lipzen A."/>
            <person name="Daum C."/>
            <person name="Hundley H."/>
            <person name="Pangilinan J."/>
            <person name="Johnson J."/>
            <person name="Barry K."/>
            <person name="LaButti K."/>
            <person name="Ng V."/>
            <person name="Ahrendt S."/>
            <person name="Min B."/>
            <person name="Choi I.G."/>
            <person name="Park H."/>
            <person name="Plett J.M."/>
            <person name="Magnuson J."/>
            <person name="Spatafora J.W."/>
            <person name="Nagy L.G."/>
            <person name="Henrissat B."/>
            <person name="Grigoriev I.V."/>
            <person name="Yang Z.L."/>
            <person name="Xu J."/>
            <person name="Martin F.M."/>
        </authorList>
    </citation>
    <scope>NUCLEOTIDE SEQUENCE</scope>
    <source>
        <strain evidence="1">ATCC 28755</strain>
    </source>
</reference>
<protein>
    <submittedName>
        <fullName evidence="1">Uncharacterized protein</fullName>
    </submittedName>
</protein>
<feature type="non-terminal residue" evidence="1">
    <location>
        <position position="265"/>
    </location>
</feature>
<organism evidence="1 2">
    <name type="scientific">Hygrophoropsis aurantiaca</name>
    <dbReference type="NCBI Taxonomy" id="72124"/>
    <lineage>
        <taxon>Eukaryota</taxon>
        <taxon>Fungi</taxon>
        <taxon>Dikarya</taxon>
        <taxon>Basidiomycota</taxon>
        <taxon>Agaricomycotina</taxon>
        <taxon>Agaricomycetes</taxon>
        <taxon>Agaricomycetidae</taxon>
        <taxon>Boletales</taxon>
        <taxon>Coniophorineae</taxon>
        <taxon>Hygrophoropsidaceae</taxon>
        <taxon>Hygrophoropsis</taxon>
    </lineage>
</organism>